<accession>A0AA39PVZ5</accession>
<dbReference type="AlphaFoldDB" id="A0AA39PVZ5"/>
<comment type="caution">
    <text evidence="1">The sequence shown here is derived from an EMBL/GenBank/DDBJ whole genome shotgun (WGS) entry which is preliminary data.</text>
</comment>
<dbReference type="EMBL" id="JAUEPR010000001">
    <property type="protein sequence ID" value="KAK0491582.1"/>
    <property type="molecule type" value="Genomic_DNA"/>
</dbReference>
<proteinExistence type="predicted"/>
<reference evidence="1" key="1">
    <citation type="submission" date="2023-06" db="EMBL/GenBank/DDBJ databases">
        <authorList>
            <consortium name="Lawrence Berkeley National Laboratory"/>
            <person name="Ahrendt S."/>
            <person name="Sahu N."/>
            <person name="Indic B."/>
            <person name="Wong-Bajracharya J."/>
            <person name="Merenyi Z."/>
            <person name="Ke H.-M."/>
            <person name="Monk M."/>
            <person name="Kocsube S."/>
            <person name="Drula E."/>
            <person name="Lipzen A."/>
            <person name="Balint B."/>
            <person name="Henrissat B."/>
            <person name="Andreopoulos B."/>
            <person name="Martin F.M."/>
            <person name="Harder C.B."/>
            <person name="Rigling D."/>
            <person name="Ford K.L."/>
            <person name="Foster G.D."/>
            <person name="Pangilinan J."/>
            <person name="Papanicolaou A."/>
            <person name="Barry K."/>
            <person name="LaButti K."/>
            <person name="Viragh M."/>
            <person name="Koriabine M."/>
            <person name="Yan M."/>
            <person name="Riley R."/>
            <person name="Champramary S."/>
            <person name="Plett K.L."/>
            <person name="Tsai I.J."/>
            <person name="Slot J."/>
            <person name="Sipos G."/>
            <person name="Plett J."/>
            <person name="Nagy L.G."/>
            <person name="Grigoriev I.V."/>
        </authorList>
    </citation>
    <scope>NUCLEOTIDE SEQUENCE</scope>
    <source>
        <strain evidence="1">ICMP 16352</strain>
    </source>
</reference>
<keyword evidence="2" id="KW-1185">Reference proteome</keyword>
<organism evidence="1 2">
    <name type="scientific">Armillaria novae-zelandiae</name>
    <dbReference type="NCBI Taxonomy" id="153914"/>
    <lineage>
        <taxon>Eukaryota</taxon>
        <taxon>Fungi</taxon>
        <taxon>Dikarya</taxon>
        <taxon>Basidiomycota</taxon>
        <taxon>Agaricomycotina</taxon>
        <taxon>Agaricomycetes</taxon>
        <taxon>Agaricomycetidae</taxon>
        <taxon>Agaricales</taxon>
        <taxon>Marasmiineae</taxon>
        <taxon>Physalacriaceae</taxon>
        <taxon>Armillaria</taxon>
    </lineage>
</organism>
<gene>
    <name evidence="1" type="ORF">IW261DRAFT_1556727</name>
</gene>
<name>A0AA39PVZ5_9AGAR</name>
<dbReference type="Proteomes" id="UP001175227">
    <property type="component" value="Unassembled WGS sequence"/>
</dbReference>
<protein>
    <submittedName>
        <fullName evidence="1">Uncharacterized protein</fullName>
    </submittedName>
</protein>
<evidence type="ECO:0000313" key="2">
    <source>
        <dbReference type="Proteomes" id="UP001175227"/>
    </source>
</evidence>
<evidence type="ECO:0000313" key="1">
    <source>
        <dbReference type="EMBL" id="KAK0491582.1"/>
    </source>
</evidence>
<sequence length="199" mass="21483">MQILLTFAGAYKRKAKIFTLRSSEGGIHAIFFVRELRFDLNLQTVAADCVLLPIPSGDEGPSAPVIVERILKITAVVDINTALREEGLDVAFLSNYQTRPQHSARVGKEKDDVSSFFKEMELDVASCFVTRAALCPLFAVAYPEVVELAFVVHSRGISKSTISTHGSTNVLGLARGPIGSGTSMTADQCELNVTAVLLP</sequence>